<protein>
    <recommendedName>
        <fullName evidence="2">Triacylglycerol lipase N-terminal domain-containing protein</fullName>
    </recommendedName>
</protein>
<name>A0ABQ7H6U4_DUNSA</name>
<evidence type="ECO:0000313" key="4">
    <source>
        <dbReference type="Proteomes" id="UP000815325"/>
    </source>
</evidence>
<dbReference type="Proteomes" id="UP000815325">
    <property type="component" value="Unassembled WGS sequence"/>
</dbReference>
<dbReference type="PANTHER" id="PTHR14226:SF10">
    <property type="entry name" value="TRIACYLGLYCEROL LIPASE 4-RELATED"/>
    <property type="match status" value="1"/>
</dbReference>
<dbReference type="InterPro" id="IPR021771">
    <property type="entry name" value="Triacylglycerol_lipase_N"/>
</dbReference>
<evidence type="ECO:0000259" key="2">
    <source>
        <dbReference type="Pfam" id="PF11815"/>
    </source>
</evidence>
<gene>
    <name evidence="3" type="ORF">DUNSADRAFT_6417</name>
</gene>
<feature type="compositionally biased region" description="Polar residues" evidence="1">
    <location>
        <begin position="339"/>
        <end position="350"/>
    </location>
</feature>
<dbReference type="PANTHER" id="PTHR14226">
    <property type="entry name" value="NEUROPATHY TARGET ESTERASE/SWISS CHEESE D.MELANOGASTER"/>
    <property type="match status" value="1"/>
</dbReference>
<feature type="region of interest" description="Disordered" evidence="1">
    <location>
        <begin position="332"/>
        <end position="357"/>
    </location>
</feature>
<dbReference type="Pfam" id="PF11815">
    <property type="entry name" value="DUF3336"/>
    <property type="match status" value="1"/>
</dbReference>
<evidence type="ECO:0000256" key="1">
    <source>
        <dbReference type="SAM" id="MobiDB-lite"/>
    </source>
</evidence>
<dbReference type="EMBL" id="MU069459">
    <property type="protein sequence ID" value="KAF5842567.1"/>
    <property type="molecule type" value="Genomic_DNA"/>
</dbReference>
<keyword evidence="4" id="KW-1185">Reference proteome</keyword>
<dbReference type="InterPro" id="IPR050301">
    <property type="entry name" value="NTE"/>
</dbReference>
<sequence>MGSKKRHQLSNKELYRYKQSGLLGKEPSTWDKLWQFFTQLILLTLWRALVSAAGPVKRCFGLQIWMGKSLLAIALHIQRLLFRLIGWLSGRETSLCRTSNFYFGTDVKRWHVGLVAIILGSLVHTGYRRIQDLYDERKKRRKALHDRMLLSQSYQEWRSWALQIEKLDAEQAVAGGYKVPAVLEAYDRRLLLQKTTHLKRIRASGAVGEMMHAVRIDLIRNVANIAKSQRHCQNFVSVPEPIQCYMQEVKDQLQQICDWPDSELSVEDKLAFFRVTRHTFGRTALLLSGGGGLGIFHLGCAPPSASTRLAWALRVYLADWGQARQVKSVTKNPEIGGTKPQSRQEVSNSAAKVDKFL</sequence>
<proteinExistence type="predicted"/>
<evidence type="ECO:0000313" key="3">
    <source>
        <dbReference type="EMBL" id="KAF5842567.1"/>
    </source>
</evidence>
<reference evidence="3" key="1">
    <citation type="submission" date="2017-08" db="EMBL/GenBank/DDBJ databases">
        <authorList>
            <person name="Polle J.E."/>
            <person name="Barry K."/>
            <person name="Cushman J."/>
            <person name="Schmutz J."/>
            <person name="Tran D."/>
            <person name="Hathwaick L.T."/>
            <person name="Yim W.C."/>
            <person name="Jenkins J."/>
            <person name="Mckie-Krisberg Z.M."/>
            <person name="Prochnik S."/>
            <person name="Lindquist E."/>
            <person name="Dockter R.B."/>
            <person name="Adam C."/>
            <person name="Molina H."/>
            <person name="Bunkerborg J."/>
            <person name="Jin E."/>
            <person name="Buchheim M."/>
            <person name="Magnuson J."/>
        </authorList>
    </citation>
    <scope>NUCLEOTIDE SEQUENCE</scope>
    <source>
        <strain evidence="3">CCAP 19/18</strain>
    </source>
</reference>
<feature type="domain" description="Triacylglycerol lipase N-terminal" evidence="2">
    <location>
        <begin position="137"/>
        <end position="278"/>
    </location>
</feature>
<accession>A0ABQ7H6U4</accession>
<comment type="caution">
    <text evidence="3">The sequence shown here is derived from an EMBL/GenBank/DDBJ whole genome shotgun (WGS) entry which is preliminary data.</text>
</comment>
<organism evidence="3 4">
    <name type="scientific">Dunaliella salina</name>
    <name type="common">Green alga</name>
    <name type="synonym">Protococcus salinus</name>
    <dbReference type="NCBI Taxonomy" id="3046"/>
    <lineage>
        <taxon>Eukaryota</taxon>
        <taxon>Viridiplantae</taxon>
        <taxon>Chlorophyta</taxon>
        <taxon>core chlorophytes</taxon>
        <taxon>Chlorophyceae</taxon>
        <taxon>CS clade</taxon>
        <taxon>Chlamydomonadales</taxon>
        <taxon>Dunaliellaceae</taxon>
        <taxon>Dunaliella</taxon>
    </lineage>
</organism>